<evidence type="ECO:0000256" key="1">
    <source>
        <dbReference type="SAM" id="MobiDB-lite"/>
    </source>
</evidence>
<evidence type="ECO:0000313" key="2">
    <source>
        <dbReference type="EMBL" id="SFR96853.1"/>
    </source>
</evidence>
<dbReference type="STRING" id="767519.SAMN05216559_1723"/>
<gene>
    <name evidence="2" type="ORF">SAMN05216559_1723</name>
</gene>
<name>A0A1I6L038_9EURY</name>
<dbReference type="AlphaFoldDB" id="A0A1I6L038"/>
<evidence type="ECO:0000313" key="3">
    <source>
        <dbReference type="Proteomes" id="UP000199062"/>
    </source>
</evidence>
<accession>A0A1I6L038</accession>
<dbReference type="EMBL" id="FOZK01000002">
    <property type="protein sequence ID" value="SFR96853.1"/>
    <property type="molecule type" value="Genomic_DNA"/>
</dbReference>
<reference evidence="2 3" key="1">
    <citation type="submission" date="2016-10" db="EMBL/GenBank/DDBJ databases">
        <authorList>
            <person name="de Groot N.N."/>
        </authorList>
    </citation>
    <scope>NUCLEOTIDE SEQUENCE [LARGE SCALE GENOMIC DNA]</scope>
    <source>
        <strain evidence="2 3">CGMCC 1.10457</strain>
    </source>
</reference>
<organism evidence="2 3">
    <name type="scientific">Halomicrobium zhouii</name>
    <dbReference type="NCBI Taxonomy" id="767519"/>
    <lineage>
        <taxon>Archaea</taxon>
        <taxon>Methanobacteriati</taxon>
        <taxon>Methanobacteriota</taxon>
        <taxon>Stenosarchaea group</taxon>
        <taxon>Halobacteria</taxon>
        <taxon>Halobacteriales</taxon>
        <taxon>Haloarculaceae</taxon>
        <taxon>Halomicrobium</taxon>
    </lineage>
</organism>
<protein>
    <submittedName>
        <fullName evidence="2">Uncharacterized protein</fullName>
    </submittedName>
</protein>
<dbReference type="OrthoDB" id="384090at2157"/>
<feature type="region of interest" description="Disordered" evidence="1">
    <location>
        <begin position="166"/>
        <end position="196"/>
    </location>
</feature>
<sequence length="209" mass="23833">MDGTSATVPVHDSLHVTDAVSLYQKDEWWKAVVTYQFEGDSDTDETAMYLWHDDGDGWTRKNKYVIKTPDAWAIDREVIDDYIRSDAPSAENTSFPVSDYYTVGDGETIFQSDGWWKAIVNVVGKGTWETNEVMVYLWQEQDGEWRRRQKYTIKRVNDWEEEREVIDGQMLGDSDEGQPGSSVQPDGDVAADLDALGDELETHLSGEFT</sequence>
<dbReference type="Proteomes" id="UP000199062">
    <property type="component" value="Unassembled WGS sequence"/>
</dbReference>
<dbReference type="RefSeq" id="WP_089815913.1">
    <property type="nucleotide sequence ID" value="NZ_FOZK01000002.1"/>
</dbReference>
<keyword evidence="3" id="KW-1185">Reference proteome</keyword>
<proteinExistence type="predicted"/>